<comment type="caution">
    <text evidence="2">The sequence shown here is derived from an EMBL/GenBank/DDBJ whole genome shotgun (WGS) entry which is preliminary data.</text>
</comment>
<proteinExistence type="predicted"/>
<organism evidence="2 3">
    <name type="scientific">Candidatus Ornithomonoglobus intestinigallinarum</name>
    <dbReference type="NCBI Taxonomy" id="2840894"/>
    <lineage>
        <taxon>Bacteria</taxon>
        <taxon>Bacillati</taxon>
        <taxon>Bacillota</taxon>
        <taxon>Clostridia</taxon>
        <taxon>Candidatus Ornithomonoglobus</taxon>
    </lineage>
</organism>
<evidence type="ECO:0000313" key="3">
    <source>
        <dbReference type="Proteomes" id="UP000824165"/>
    </source>
</evidence>
<feature type="transmembrane region" description="Helical" evidence="1">
    <location>
        <begin position="49"/>
        <end position="66"/>
    </location>
</feature>
<feature type="transmembrane region" description="Helical" evidence="1">
    <location>
        <begin position="21"/>
        <end position="43"/>
    </location>
</feature>
<gene>
    <name evidence="2" type="ORF">IAA60_08550</name>
</gene>
<accession>A0A9D1H574</accession>
<protein>
    <submittedName>
        <fullName evidence="2">Uncharacterized protein</fullName>
    </submittedName>
</protein>
<reference evidence="2" key="1">
    <citation type="submission" date="2020-10" db="EMBL/GenBank/DDBJ databases">
        <authorList>
            <person name="Gilroy R."/>
        </authorList>
    </citation>
    <scope>NUCLEOTIDE SEQUENCE</scope>
    <source>
        <strain evidence="2">CHK181-108</strain>
    </source>
</reference>
<keyword evidence="1" id="KW-1133">Transmembrane helix</keyword>
<dbReference type="AlphaFoldDB" id="A0A9D1H574"/>
<name>A0A9D1H574_9FIRM</name>
<dbReference type="EMBL" id="DVLU01000090">
    <property type="protein sequence ID" value="HIT85932.1"/>
    <property type="molecule type" value="Genomic_DNA"/>
</dbReference>
<keyword evidence="1" id="KW-0472">Membrane</keyword>
<evidence type="ECO:0000256" key="1">
    <source>
        <dbReference type="SAM" id="Phobius"/>
    </source>
</evidence>
<dbReference type="Proteomes" id="UP000824165">
    <property type="component" value="Unassembled WGS sequence"/>
</dbReference>
<sequence>MSKKNYAVMACTNKGYRQRSGIAVAILGALSLLSLVMLILNFINGRVLWGIFWILALILALSYVIIRINSVYTTYLASDKKNVYMKNWTNDFLPYDADNKIKFIREFIPARTKLIEIPIEDISTVLIGTKNFIKRYGEDNEDFKINLKPLEKSKDYYQKKTVQSMDLIYISTFDGGCYYMPIVKFAPRDVSRVLQFIQRSNPEAEIRINSKEFRIHLKK</sequence>
<keyword evidence="1" id="KW-0812">Transmembrane</keyword>
<reference evidence="2" key="2">
    <citation type="journal article" date="2021" name="PeerJ">
        <title>Extensive microbial diversity within the chicken gut microbiome revealed by metagenomics and culture.</title>
        <authorList>
            <person name="Gilroy R."/>
            <person name="Ravi A."/>
            <person name="Getino M."/>
            <person name="Pursley I."/>
            <person name="Horton D.L."/>
            <person name="Alikhan N.F."/>
            <person name="Baker D."/>
            <person name="Gharbi K."/>
            <person name="Hall N."/>
            <person name="Watson M."/>
            <person name="Adriaenssens E.M."/>
            <person name="Foster-Nyarko E."/>
            <person name="Jarju S."/>
            <person name="Secka A."/>
            <person name="Antonio M."/>
            <person name="Oren A."/>
            <person name="Chaudhuri R.R."/>
            <person name="La Ragione R."/>
            <person name="Hildebrand F."/>
            <person name="Pallen M.J."/>
        </authorList>
    </citation>
    <scope>NUCLEOTIDE SEQUENCE</scope>
    <source>
        <strain evidence="2">CHK181-108</strain>
    </source>
</reference>
<evidence type="ECO:0000313" key="2">
    <source>
        <dbReference type="EMBL" id="HIT85932.1"/>
    </source>
</evidence>